<keyword evidence="6 7" id="KW-0472">Membrane</keyword>
<dbReference type="NCBIfam" id="TIGR00797">
    <property type="entry name" value="matE"/>
    <property type="match status" value="1"/>
</dbReference>
<feature type="transmembrane region" description="Helical" evidence="7">
    <location>
        <begin position="71"/>
        <end position="92"/>
    </location>
</feature>
<evidence type="ECO:0000256" key="3">
    <source>
        <dbReference type="ARBA" id="ARBA00022448"/>
    </source>
</evidence>
<feature type="transmembrane region" description="Helical" evidence="7">
    <location>
        <begin position="182"/>
        <end position="206"/>
    </location>
</feature>
<name>A0ABC8LHQ3_ERUVS</name>
<protein>
    <recommendedName>
        <fullName evidence="7">Protein DETOXIFICATION</fullName>
    </recommendedName>
    <alternativeName>
        <fullName evidence="7">Multidrug and toxic compound extrusion protein</fullName>
    </alternativeName>
</protein>
<evidence type="ECO:0000313" key="8">
    <source>
        <dbReference type="EMBL" id="CAH8383178.1"/>
    </source>
</evidence>
<proteinExistence type="inferred from homology"/>
<feature type="transmembrane region" description="Helical" evidence="7">
    <location>
        <begin position="337"/>
        <end position="357"/>
    </location>
</feature>
<organism evidence="8 9">
    <name type="scientific">Eruca vesicaria subsp. sativa</name>
    <name type="common">Garden rocket</name>
    <name type="synonym">Eruca sativa</name>
    <dbReference type="NCBI Taxonomy" id="29727"/>
    <lineage>
        <taxon>Eukaryota</taxon>
        <taxon>Viridiplantae</taxon>
        <taxon>Streptophyta</taxon>
        <taxon>Embryophyta</taxon>
        <taxon>Tracheophyta</taxon>
        <taxon>Spermatophyta</taxon>
        <taxon>Magnoliopsida</taxon>
        <taxon>eudicotyledons</taxon>
        <taxon>Gunneridae</taxon>
        <taxon>Pentapetalae</taxon>
        <taxon>rosids</taxon>
        <taxon>malvids</taxon>
        <taxon>Brassicales</taxon>
        <taxon>Brassicaceae</taxon>
        <taxon>Brassiceae</taxon>
        <taxon>Eruca</taxon>
    </lineage>
</organism>
<keyword evidence="9" id="KW-1185">Reference proteome</keyword>
<comment type="subcellular location">
    <subcellularLocation>
        <location evidence="1">Membrane</location>
        <topology evidence="1">Multi-pass membrane protein</topology>
    </subcellularLocation>
</comment>
<accession>A0ABC8LHQ3</accession>
<dbReference type="GO" id="GO:0016020">
    <property type="term" value="C:membrane"/>
    <property type="evidence" value="ECO:0007669"/>
    <property type="project" value="UniProtKB-SubCell"/>
</dbReference>
<keyword evidence="3" id="KW-0813">Transport</keyword>
<dbReference type="InterPro" id="IPR045069">
    <property type="entry name" value="MATE_euk"/>
</dbReference>
<dbReference type="InterPro" id="IPR002528">
    <property type="entry name" value="MATE_fam"/>
</dbReference>
<gene>
    <name evidence="8" type="ORF">ERUC_LOCUS35661</name>
</gene>
<dbReference type="Pfam" id="PF01554">
    <property type="entry name" value="MatE"/>
    <property type="match status" value="2"/>
</dbReference>
<feature type="transmembrane region" description="Helical" evidence="7">
    <location>
        <begin position="32"/>
        <end position="51"/>
    </location>
</feature>
<comment type="similarity">
    <text evidence="2 7">Belongs to the multi antimicrobial extrusion (MATE) (TC 2.A.66.1) family.</text>
</comment>
<sequence length="517" mass="56646">MSQSNHASDEVTTPLLQKQSLYEKLHAVKIEALSMVKIFYPLVFTSVLFYLRPFFTMKFLGCIDSNTIAGYSLALSFANMTAYSVFSGLIVGAETICSQAIGAKRYNLFHATILRGFILLLCTSLPVFILWINVKNILMMLKQDEELVSIAYIYTLYSTPDLLAQSILHPLKAYLRTQSKTLPLLVCTAIVGGLYFVITSLLVTCLKSGVRTIAMSVVLSNFILVALLAIYIKKPPSSDENSEEEESNHLFSVREWKKLCGLALPSVGLVCVEWWFYEIITVICGFLKEPKVAVASIGILIQFTSFVYIFPHSLSSAVSTRVGNELGSNRPQGARKAAIVGLVISIIIGIMVLTFTVSVRNKWATFFTDDKDVIKLTSTVLPIVGLCELGNCPQTVACGVLKGSARAKTGAVINSVAFYVVGLVVGIVLAFPLGYGLKGLWLGMLAAQITCGMGMMVVVYRTDWELEAERAKELTSVDAGRSNGVVEDVEAEGLISKEEQSTLFLTPKDEIYDSMLN</sequence>
<feature type="transmembrane region" description="Helical" evidence="7">
    <location>
        <begin position="213"/>
        <end position="232"/>
    </location>
</feature>
<keyword evidence="4 7" id="KW-0812">Transmembrane</keyword>
<dbReference type="AlphaFoldDB" id="A0ABC8LHQ3"/>
<keyword evidence="5 7" id="KW-1133">Transmembrane helix</keyword>
<evidence type="ECO:0000256" key="5">
    <source>
        <dbReference type="ARBA" id="ARBA00022989"/>
    </source>
</evidence>
<evidence type="ECO:0000256" key="1">
    <source>
        <dbReference type="ARBA" id="ARBA00004141"/>
    </source>
</evidence>
<evidence type="ECO:0000256" key="7">
    <source>
        <dbReference type="RuleBase" id="RU004914"/>
    </source>
</evidence>
<evidence type="ECO:0000256" key="2">
    <source>
        <dbReference type="ARBA" id="ARBA00010199"/>
    </source>
</evidence>
<dbReference type="CDD" id="cd13132">
    <property type="entry name" value="MATE_eukaryotic"/>
    <property type="match status" value="1"/>
</dbReference>
<comment type="caution">
    <text evidence="8">The sequence shown here is derived from an EMBL/GenBank/DDBJ whole genome shotgun (WGS) entry which is preliminary data.</text>
</comment>
<evidence type="ECO:0000256" key="6">
    <source>
        <dbReference type="ARBA" id="ARBA00023136"/>
    </source>
</evidence>
<feature type="transmembrane region" description="Helical" evidence="7">
    <location>
        <begin position="439"/>
        <end position="460"/>
    </location>
</feature>
<dbReference type="EMBL" id="CAKOAT010577376">
    <property type="protein sequence ID" value="CAH8383178.1"/>
    <property type="molecule type" value="Genomic_DNA"/>
</dbReference>
<feature type="transmembrane region" description="Helical" evidence="7">
    <location>
        <begin position="292"/>
        <end position="310"/>
    </location>
</feature>
<feature type="transmembrane region" description="Helical" evidence="7">
    <location>
        <begin position="262"/>
        <end position="280"/>
    </location>
</feature>
<feature type="transmembrane region" description="Helical" evidence="7">
    <location>
        <begin position="411"/>
        <end position="433"/>
    </location>
</feature>
<feature type="transmembrane region" description="Helical" evidence="7">
    <location>
        <begin position="113"/>
        <end position="132"/>
    </location>
</feature>
<evidence type="ECO:0000313" key="9">
    <source>
        <dbReference type="Proteomes" id="UP001642260"/>
    </source>
</evidence>
<dbReference type="Proteomes" id="UP001642260">
    <property type="component" value="Unassembled WGS sequence"/>
</dbReference>
<reference evidence="8 9" key="1">
    <citation type="submission" date="2022-03" db="EMBL/GenBank/DDBJ databases">
        <authorList>
            <person name="Macdonald S."/>
            <person name="Ahmed S."/>
            <person name="Newling K."/>
        </authorList>
    </citation>
    <scope>NUCLEOTIDE SEQUENCE [LARGE SCALE GENOMIC DNA]</scope>
</reference>
<dbReference type="PANTHER" id="PTHR11206">
    <property type="entry name" value="MULTIDRUG RESISTANCE PROTEIN"/>
    <property type="match status" value="1"/>
</dbReference>
<evidence type="ECO:0000256" key="4">
    <source>
        <dbReference type="ARBA" id="ARBA00022692"/>
    </source>
</evidence>